<dbReference type="AlphaFoldDB" id="A0A7L5BRP3"/>
<evidence type="ECO:0000313" key="1">
    <source>
        <dbReference type="EMBL" id="QIB41550.1"/>
    </source>
</evidence>
<evidence type="ECO:0000313" key="2">
    <source>
        <dbReference type="Proteomes" id="UP000464865"/>
    </source>
</evidence>
<keyword evidence="1" id="KW-0614">Plasmid</keyword>
<geneLocation type="plasmid" evidence="1 2">
    <name>p6</name>
</geneLocation>
<keyword evidence="2" id="KW-1185">Reference proteome</keyword>
<dbReference type="Proteomes" id="UP000464865">
    <property type="component" value="Plasmid p6"/>
</dbReference>
<gene>
    <name evidence="1" type="ORF">G3A56_27530</name>
</gene>
<dbReference type="KEGG" id="roy:G3A56_27530"/>
<dbReference type="EMBL" id="CP048638">
    <property type="protein sequence ID" value="QIB41550.1"/>
    <property type="molecule type" value="Genomic_DNA"/>
</dbReference>
<sequence>MSAPDQRTEFTVSQLTRFVVEGAFADVVATRLAKCPNPFDVQRELYEAVIERAASKIGSDAAALLGEAMAAPEFPDFASGLWLEDGFIMPIVLGHSEHVGKIIGMLPTERPLFSVDLKRGGWFDVRFSKATIFATEEARKATALAYGQVVAHSTREIFSDRDALSIGLDNAWKLAAL</sequence>
<organism evidence="1 2">
    <name type="scientific">Rhizobium oryzihabitans</name>
    <dbReference type="NCBI Taxonomy" id="2267833"/>
    <lineage>
        <taxon>Bacteria</taxon>
        <taxon>Pseudomonadati</taxon>
        <taxon>Pseudomonadota</taxon>
        <taxon>Alphaproteobacteria</taxon>
        <taxon>Hyphomicrobiales</taxon>
        <taxon>Rhizobiaceae</taxon>
        <taxon>Rhizobium/Agrobacterium group</taxon>
        <taxon>Rhizobium</taxon>
    </lineage>
</organism>
<reference evidence="1 2" key="1">
    <citation type="submission" date="2020-02" db="EMBL/GenBank/DDBJ databases">
        <title>Plant-Promoting Endophytic Bacterium Rhizobium oryzihabitans sp. nov., Isolated from the Root of Rice.</title>
        <authorList>
            <person name="zhao J."/>
            <person name="Zhang G."/>
        </authorList>
    </citation>
    <scope>NUCLEOTIDE SEQUENCE [LARGE SCALE GENOMIC DNA]</scope>
    <source>
        <strain evidence="1 2">M15</strain>
        <plasmid evidence="1 2">p6</plasmid>
    </source>
</reference>
<protein>
    <submittedName>
        <fullName evidence="1">Uncharacterized protein</fullName>
    </submittedName>
</protein>
<proteinExistence type="predicted"/>
<accession>A0A7L5BRP3</accession>
<name>A0A7L5BRP3_9HYPH</name>
<dbReference type="RefSeq" id="WP_130519762.1">
    <property type="nucleotide sequence ID" value="NZ_CP048638.1"/>
</dbReference>